<name>A0ABQ6AL26_9GAMM</name>
<dbReference type="EMBL" id="BSOU01000008">
    <property type="protein sequence ID" value="GLR76137.1"/>
    <property type="molecule type" value="Genomic_DNA"/>
</dbReference>
<organism evidence="1 2">
    <name type="scientific">Aliivibrio sifiae</name>
    <dbReference type="NCBI Taxonomy" id="566293"/>
    <lineage>
        <taxon>Bacteria</taxon>
        <taxon>Pseudomonadati</taxon>
        <taxon>Pseudomonadota</taxon>
        <taxon>Gammaproteobacteria</taxon>
        <taxon>Vibrionales</taxon>
        <taxon>Vibrionaceae</taxon>
        <taxon>Aliivibrio</taxon>
    </lineage>
</organism>
<gene>
    <name evidence="1" type="ORF">GCM10007855_30120</name>
</gene>
<dbReference type="Proteomes" id="UP001156660">
    <property type="component" value="Unassembled WGS sequence"/>
</dbReference>
<reference evidence="2" key="1">
    <citation type="journal article" date="2019" name="Int. J. Syst. Evol. Microbiol.">
        <title>The Global Catalogue of Microorganisms (GCM) 10K type strain sequencing project: providing services to taxonomists for standard genome sequencing and annotation.</title>
        <authorList>
            <consortium name="The Broad Institute Genomics Platform"/>
            <consortium name="The Broad Institute Genome Sequencing Center for Infectious Disease"/>
            <person name="Wu L."/>
            <person name="Ma J."/>
        </authorList>
    </citation>
    <scope>NUCLEOTIDE SEQUENCE [LARGE SCALE GENOMIC DNA]</scope>
    <source>
        <strain evidence="2">NBRC 105001</strain>
    </source>
</reference>
<comment type="caution">
    <text evidence="1">The sequence shown here is derived from an EMBL/GenBank/DDBJ whole genome shotgun (WGS) entry which is preliminary data.</text>
</comment>
<protein>
    <submittedName>
        <fullName evidence="1">Uncharacterized protein</fullName>
    </submittedName>
</protein>
<sequence>MVLGAVSNKLFPIGAQPISNNEVHSDKILSMINPSNNIPDPFIDLDGDFFTLNPAFVTFIPYFCF</sequence>
<keyword evidence="2" id="KW-1185">Reference proteome</keyword>
<evidence type="ECO:0000313" key="1">
    <source>
        <dbReference type="EMBL" id="GLR76137.1"/>
    </source>
</evidence>
<accession>A0ABQ6AL26</accession>
<proteinExistence type="predicted"/>
<evidence type="ECO:0000313" key="2">
    <source>
        <dbReference type="Proteomes" id="UP001156660"/>
    </source>
</evidence>